<dbReference type="AlphaFoldDB" id="B2IU95"/>
<evidence type="ECO:0000313" key="2">
    <source>
        <dbReference type="Proteomes" id="UP000001191"/>
    </source>
</evidence>
<protein>
    <submittedName>
        <fullName evidence="1">Uncharacterized protein</fullName>
    </submittedName>
</protein>
<dbReference type="OrthoDB" id="9813770at2"/>
<gene>
    <name evidence="1" type="ordered locus">Npun_R0934</name>
</gene>
<keyword evidence="2" id="KW-1185">Reference proteome</keyword>
<dbReference type="STRING" id="63737.Npun_R0934"/>
<dbReference type="EnsemblBacteria" id="ACC79666">
    <property type="protein sequence ID" value="ACC79666"/>
    <property type="gene ID" value="Npun_R0934"/>
</dbReference>
<reference evidence="1 2" key="2">
    <citation type="journal article" date="2013" name="Plant Physiol.">
        <title>A Nostoc punctiforme Sugar Transporter Necessary to Establish a Cyanobacterium-Plant Symbiosis.</title>
        <authorList>
            <person name="Ekman M."/>
            <person name="Picossi S."/>
            <person name="Campbell E.L."/>
            <person name="Meeks J.C."/>
            <person name="Flores E."/>
        </authorList>
    </citation>
    <scope>NUCLEOTIDE SEQUENCE [LARGE SCALE GENOMIC DNA]</scope>
    <source>
        <strain evidence="2">ATCC 29133 / PCC 73102</strain>
    </source>
</reference>
<sequence length="209" mass="24835">MELEYYKQYLHCKTLGFRSQARQHLQQFITSFASFTEKELWTHEFLENQQCEYKYGIRYELYEQVVFPVLLSGYQKRDPWSILWLARTAQNFYKVKHLHKQINFNTDYGLLKECYLLAPSNNEVQKGLLSVQIRWLQYCIHEYPTGILYGSVNGATIDECQEILSEVEFARKLDVEKIQENSSMRFSQKCLNTSLDFGLTTIKVVKENH</sequence>
<organism evidence="1 2">
    <name type="scientific">Nostoc punctiforme (strain ATCC 29133 / PCC 73102)</name>
    <dbReference type="NCBI Taxonomy" id="63737"/>
    <lineage>
        <taxon>Bacteria</taxon>
        <taxon>Bacillati</taxon>
        <taxon>Cyanobacteriota</taxon>
        <taxon>Cyanophyceae</taxon>
        <taxon>Nostocales</taxon>
        <taxon>Nostocaceae</taxon>
        <taxon>Nostoc</taxon>
    </lineage>
</organism>
<proteinExistence type="predicted"/>
<accession>B2IU95</accession>
<dbReference type="HOGENOM" id="CLU_1340926_0_0_3"/>
<dbReference type="RefSeq" id="WP_012407688.1">
    <property type="nucleotide sequence ID" value="NC_010628.1"/>
</dbReference>
<dbReference type="Proteomes" id="UP000001191">
    <property type="component" value="Chromosome"/>
</dbReference>
<dbReference type="eggNOG" id="ENOG5033YZW">
    <property type="taxonomic scope" value="Bacteria"/>
</dbReference>
<reference evidence="2" key="1">
    <citation type="submission" date="2008-04" db="EMBL/GenBank/DDBJ databases">
        <title>Complete sequence of chromosome of Nostoc punctiforme ATCC 29133.</title>
        <authorList>
            <consortium name="US DOE Joint Genome Institute"/>
            <person name="Copeland A."/>
            <person name="Lucas S."/>
            <person name="Lapidus A."/>
            <person name="Glavina del Rio T."/>
            <person name="Dalin E."/>
            <person name="Tice H."/>
            <person name="Pitluck S."/>
            <person name="Chain P."/>
            <person name="Malfatti S."/>
            <person name="Shin M."/>
            <person name="Vergez L."/>
            <person name="Schmutz J."/>
            <person name="Larimer F."/>
            <person name="Land M."/>
            <person name="Hauser L."/>
            <person name="Kyrpides N."/>
            <person name="Kim E."/>
            <person name="Meeks J.C."/>
            <person name="Elhai J."/>
            <person name="Campbell E.L."/>
            <person name="Thiel T."/>
            <person name="Longmire J."/>
            <person name="Potts M."/>
            <person name="Atlas R."/>
        </authorList>
    </citation>
    <scope>NUCLEOTIDE SEQUENCE [LARGE SCALE GENOMIC DNA]</scope>
    <source>
        <strain evidence="2">ATCC 29133 / PCC 73102</strain>
    </source>
</reference>
<dbReference type="EMBL" id="CP001037">
    <property type="protein sequence ID" value="ACC79666.1"/>
    <property type="molecule type" value="Genomic_DNA"/>
</dbReference>
<evidence type="ECO:0000313" key="1">
    <source>
        <dbReference type="EMBL" id="ACC79666.1"/>
    </source>
</evidence>
<name>B2IU95_NOSP7</name>
<dbReference type="KEGG" id="npu:Npun_R0934"/>